<feature type="transmembrane region" description="Helical" evidence="1">
    <location>
        <begin position="111"/>
        <end position="139"/>
    </location>
</feature>
<dbReference type="Pfam" id="PF13347">
    <property type="entry name" value="MFS_2"/>
    <property type="match status" value="1"/>
</dbReference>
<dbReference type="GO" id="GO:0008643">
    <property type="term" value="P:carbohydrate transport"/>
    <property type="evidence" value="ECO:0007669"/>
    <property type="project" value="InterPro"/>
</dbReference>
<feature type="transmembrane region" description="Helical" evidence="1">
    <location>
        <begin position="183"/>
        <end position="202"/>
    </location>
</feature>
<dbReference type="OrthoDB" id="9764596at2"/>
<dbReference type="EMBL" id="FOVK01000001">
    <property type="protein sequence ID" value="SFN43063.1"/>
    <property type="molecule type" value="Genomic_DNA"/>
</dbReference>
<keyword evidence="1" id="KW-1133">Transmembrane helix</keyword>
<reference evidence="2 3" key="1">
    <citation type="submission" date="2016-10" db="EMBL/GenBank/DDBJ databases">
        <authorList>
            <person name="de Groot N.N."/>
        </authorList>
    </citation>
    <scope>NUCLEOTIDE SEQUENCE [LARGE SCALE GENOMIC DNA]</scope>
    <source>
        <strain evidence="2 3">ML2</strain>
    </source>
</reference>
<dbReference type="RefSeq" id="WP_074910721.1">
    <property type="nucleotide sequence ID" value="NZ_FOVK01000001.1"/>
</dbReference>
<evidence type="ECO:0000256" key="1">
    <source>
        <dbReference type="SAM" id="Phobius"/>
    </source>
</evidence>
<evidence type="ECO:0000313" key="2">
    <source>
        <dbReference type="EMBL" id="SFN43063.1"/>
    </source>
</evidence>
<dbReference type="PANTHER" id="PTHR11328:SF24">
    <property type="entry name" value="MAJOR FACILITATOR SUPERFAMILY (MFS) PROFILE DOMAIN-CONTAINING PROTEIN"/>
    <property type="match status" value="1"/>
</dbReference>
<organism evidence="2 3">
    <name type="scientific">Proteiniclasticum ruminis</name>
    <dbReference type="NCBI Taxonomy" id="398199"/>
    <lineage>
        <taxon>Bacteria</taxon>
        <taxon>Bacillati</taxon>
        <taxon>Bacillota</taxon>
        <taxon>Clostridia</taxon>
        <taxon>Eubacteriales</taxon>
        <taxon>Clostridiaceae</taxon>
        <taxon>Proteiniclasticum</taxon>
    </lineage>
</organism>
<gene>
    <name evidence="2" type="ORF">SAMN04488695_101854</name>
</gene>
<keyword evidence="1" id="KW-0472">Membrane</keyword>
<keyword evidence="1" id="KW-0812">Transmembrane</keyword>
<feature type="transmembrane region" description="Helical" evidence="1">
    <location>
        <begin position="299"/>
        <end position="317"/>
    </location>
</feature>
<feature type="transmembrane region" description="Helical" evidence="1">
    <location>
        <begin position="323"/>
        <end position="347"/>
    </location>
</feature>
<feature type="transmembrane region" description="Helical" evidence="1">
    <location>
        <begin position="268"/>
        <end position="287"/>
    </location>
</feature>
<dbReference type="GO" id="GO:0015293">
    <property type="term" value="F:symporter activity"/>
    <property type="evidence" value="ECO:0007669"/>
    <property type="project" value="InterPro"/>
</dbReference>
<dbReference type="GO" id="GO:0005886">
    <property type="term" value="C:plasma membrane"/>
    <property type="evidence" value="ECO:0007669"/>
    <property type="project" value="TreeGrafter"/>
</dbReference>
<feature type="transmembrane region" description="Helical" evidence="1">
    <location>
        <begin position="412"/>
        <end position="434"/>
    </location>
</feature>
<dbReference type="NCBIfam" id="TIGR00792">
    <property type="entry name" value="gph"/>
    <property type="match status" value="1"/>
</dbReference>
<protein>
    <submittedName>
        <fullName evidence="2">Glycoside/pentoside/hexuronide:cation symporter, GPH family</fullName>
    </submittedName>
</protein>
<dbReference type="AlphaFoldDB" id="A0A1I4YZ56"/>
<sequence length="455" mass="50617">MKKFGIRDQVGYLFGDMAGSFVNLYVDAFFLTFCTYVLGVSPYFMASLFLGARLWDAVNDPIIGSFPDRWSLGKSGDKFKPYIKVAMFPLALSVMLAFYDVSLWSETAKHIWIVAVYVFYGMCYTGTSMPYGSLVAVITDDPVERTKLSRARSFGGLIVGAGFLSAVPQFIFNKEGHVVPENFFYIGILFGVLSLLSYILTLKLTTERVRQKKVETEKFNYSKVLKSVLKNRPLIGVMVATVGSLLYITGNSQLGAYIYKEYYHAPQLLTLVSLSSIPIMFVAFPVIPKLSAKYGKRNLILLSTAVNFVFSLFLLIVPIKDVYLFLLLYTISNVGQTVFIMLIWALVTDTLDYHEYITGERSDGSLFSIYTFSRKIGSTLASTLASMMLGIVGFVSGAAAQTPEVAENIRTLTTAVPVLTTLLQLIGIGLIFNLSKERMDEIQLELKNKRLSAAN</sequence>
<feature type="transmembrane region" description="Helical" evidence="1">
    <location>
        <begin position="151"/>
        <end position="171"/>
    </location>
</feature>
<dbReference type="InterPro" id="IPR001927">
    <property type="entry name" value="Na/Gal_symport"/>
</dbReference>
<keyword evidence="3" id="KW-1185">Reference proteome</keyword>
<dbReference type="CDD" id="cd17332">
    <property type="entry name" value="MFS_MelB_like"/>
    <property type="match status" value="1"/>
</dbReference>
<name>A0A1I4YZ56_9CLOT</name>
<proteinExistence type="predicted"/>
<dbReference type="GO" id="GO:0006814">
    <property type="term" value="P:sodium ion transport"/>
    <property type="evidence" value="ECO:0007669"/>
    <property type="project" value="InterPro"/>
</dbReference>
<dbReference type="Proteomes" id="UP000181899">
    <property type="component" value="Unassembled WGS sequence"/>
</dbReference>
<feature type="transmembrane region" description="Helical" evidence="1">
    <location>
        <begin position="231"/>
        <end position="248"/>
    </location>
</feature>
<dbReference type="InterPro" id="IPR039672">
    <property type="entry name" value="MFS_2"/>
</dbReference>
<dbReference type="Gene3D" id="1.20.1250.20">
    <property type="entry name" value="MFS general substrate transporter like domains"/>
    <property type="match status" value="2"/>
</dbReference>
<accession>A0A1I4YZ56</accession>
<feature type="transmembrane region" description="Helical" evidence="1">
    <location>
        <begin position="380"/>
        <end position="400"/>
    </location>
</feature>
<dbReference type="PANTHER" id="PTHR11328">
    <property type="entry name" value="MAJOR FACILITATOR SUPERFAMILY DOMAIN-CONTAINING PROTEIN"/>
    <property type="match status" value="1"/>
</dbReference>
<feature type="transmembrane region" description="Helical" evidence="1">
    <location>
        <begin position="82"/>
        <end position="99"/>
    </location>
</feature>
<feature type="transmembrane region" description="Helical" evidence="1">
    <location>
        <begin position="24"/>
        <end position="45"/>
    </location>
</feature>
<dbReference type="InterPro" id="IPR036259">
    <property type="entry name" value="MFS_trans_sf"/>
</dbReference>
<evidence type="ECO:0000313" key="3">
    <source>
        <dbReference type="Proteomes" id="UP000181899"/>
    </source>
</evidence>
<dbReference type="SUPFAM" id="SSF103473">
    <property type="entry name" value="MFS general substrate transporter"/>
    <property type="match status" value="1"/>
</dbReference>